<dbReference type="InterPro" id="IPR021109">
    <property type="entry name" value="Peptidase_aspartic_dom_sf"/>
</dbReference>
<evidence type="ECO:0000313" key="2">
    <source>
        <dbReference type="Proteomes" id="UP001151760"/>
    </source>
</evidence>
<reference evidence="1" key="1">
    <citation type="journal article" date="2022" name="Int. J. Mol. Sci.">
        <title>Draft Genome of Tanacetum Coccineum: Genomic Comparison of Closely Related Tanacetum-Family Plants.</title>
        <authorList>
            <person name="Yamashiro T."/>
            <person name="Shiraishi A."/>
            <person name="Nakayama K."/>
            <person name="Satake H."/>
        </authorList>
    </citation>
    <scope>NUCLEOTIDE SEQUENCE</scope>
</reference>
<organism evidence="1 2">
    <name type="scientific">Tanacetum coccineum</name>
    <dbReference type="NCBI Taxonomy" id="301880"/>
    <lineage>
        <taxon>Eukaryota</taxon>
        <taxon>Viridiplantae</taxon>
        <taxon>Streptophyta</taxon>
        <taxon>Embryophyta</taxon>
        <taxon>Tracheophyta</taxon>
        <taxon>Spermatophyta</taxon>
        <taxon>Magnoliopsida</taxon>
        <taxon>eudicotyledons</taxon>
        <taxon>Gunneridae</taxon>
        <taxon>Pentapetalae</taxon>
        <taxon>asterids</taxon>
        <taxon>campanulids</taxon>
        <taxon>Asterales</taxon>
        <taxon>Asteraceae</taxon>
        <taxon>Asteroideae</taxon>
        <taxon>Anthemideae</taxon>
        <taxon>Anthemidinae</taxon>
        <taxon>Tanacetum</taxon>
    </lineage>
</organism>
<protein>
    <submittedName>
        <fullName evidence="1">Serine--tRNA ligase-like protein</fullName>
    </submittedName>
</protein>
<keyword evidence="2" id="KW-1185">Reference proteome</keyword>
<accession>A0ABQ4XHG8</accession>
<dbReference type="EMBL" id="BQNB010009526">
    <property type="protein sequence ID" value="GJS64738.1"/>
    <property type="molecule type" value="Genomic_DNA"/>
</dbReference>
<proteinExistence type="predicted"/>
<dbReference type="PANTHER" id="PTHR33067:SF35">
    <property type="entry name" value="ASPARTIC PEPTIDASE DDI1-TYPE DOMAIN-CONTAINING PROTEIN"/>
    <property type="match status" value="1"/>
</dbReference>
<gene>
    <name evidence="1" type="ORF">Tco_0679302</name>
</gene>
<sequence>MIVEMADGTRSIPKGIVENLLVKIGKFIFPVDFVILDMVEGFIMPIILGGPLLVTTHAEIDDFKKLILLEVRNERLVFKIEDNLDETLKPIESVWKKYYWICMNDDERIDVPWEGMSFKYGLRVSHGKVCKMSEQRIWNDWWRKDLSGNSDYGDEENLIDEEFDVACTQKESYYVTNGEAYKERMCKLLGMSYKKPSPITIEKVEVTRYTVVLRESYTKLKVIEIEEMPRTISNVAMIRAKLMEDMDKRGSGLRTT</sequence>
<dbReference type="PANTHER" id="PTHR33067">
    <property type="entry name" value="RNA-DIRECTED DNA POLYMERASE-RELATED"/>
    <property type="match status" value="1"/>
</dbReference>
<dbReference type="Proteomes" id="UP001151760">
    <property type="component" value="Unassembled WGS sequence"/>
</dbReference>
<name>A0ABQ4XHG8_9ASTR</name>
<reference evidence="1" key="2">
    <citation type="submission" date="2022-01" db="EMBL/GenBank/DDBJ databases">
        <authorList>
            <person name="Yamashiro T."/>
            <person name="Shiraishi A."/>
            <person name="Satake H."/>
            <person name="Nakayama K."/>
        </authorList>
    </citation>
    <scope>NUCLEOTIDE SEQUENCE</scope>
</reference>
<comment type="caution">
    <text evidence="1">The sequence shown here is derived from an EMBL/GenBank/DDBJ whole genome shotgun (WGS) entry which is preliminary data.</text>
</comment>
<dbReference type="Gene3D" id="2.40.70.10">
    <property type="entry name" value="Acid Proteases"/>
    <property type="match status" value="1"/>
</dbReference>
<evidence type="ECO:0000313" key="1">
    <source>
        <dbReference type="EMBL" id="GJS64738.1"/>
    </source>
</evidence>